<evidence type="ECO:0000259" key="1">
    <source>
        <dbReference type="PROSITE" id="PS50191"/>
    </source>
</evidence>
<protein>
    <recommendedName>
        <fullName evidence="1">CRAL-TRIO domain-containing protein</fullName>
    </recommendedName>
</protein>
<dbReference type="PANTHER" id="PTHR23324:SF83">
    <property type="entry name" value="SEC14-LIKE PROTEIN 2"/>
    <property type="match status" value="1"/>
</dbReference>
<dbReference type="GO" id="GO:0005737">
    <property type="term" value="C:cytoplasm"/>
    <property type="evidence" value="ECO:0007669"/>
    <property type="project" value="TreeGrafter"/>
</dbReference>
<dbReference type="Proteomes" id="UP000708208">
    <property type="component" value="Unassembled WGS sequence"/>
</dbReference>
<dbReference type="EMBL" id="CAJVCH010552399">
    <property type="protein sequence ID" value="CAG7829652.1"/>
    <property type="molecule type" value="Genomic_DNA"/>
</dbReference>
<dbReference type="AlphaFoldDB" id="A0A8J2L7N4"/>
<dbReference type="OrthoDB" id="1434354at2759"/>
<reference evidence="2" key="1">
    <citation type="submission" date="2021-06" db="EMBL/GenBank/DDBJ databases">
        <authorList>
            <person name="Hodson N. C."/>
            <person name="Mongue J. A."/>
            <person name="Jaron S. K."/>
        </authorList>
    </citation>
    <scope>NUCLEOTIDE SEQUENCE</scope>
</reference>
<comment type="caution">
    <text evidence="2">The sequence shown here is derived from an EMBL/GenBank/DDBJ whole genome shotgun (WGS) entry which is preliminary data.</text>
</comment>
<evidence type="ECO:0000313" key="3">
    <source>
        <dbReference type="Proteomes" id="UP000708208"/>
    </source>
</evidence>
<keyword evidence="3" id="KW-1185">Reference proteome</keyword>
<feature type="domain" description="CRAL-TRIO" evidence="1">
    <location>
        <begin position="73"/>
        <end position="249"/>
    </location>
</feature>
<dbReference type="CDD" id="cd00170">
    <property type="entry name" value="SEC14"/>
    <property type="match status" value="2"/>
</dbReference>
<dbReference type="InterPro" id="IPR001251">
    <property type="entry name" value="CRAL-TRIO_dom"/>
</dbReference>
<feature type="domain" description="CRAL-TRIO" evidence="1">
    <location>
        <begin position="335"/>
        <end position="511"/>
    </location>
</feature>
<dbReference type="PROSITE" id="PS50191">
    <property type="entry name" value="CRAL_TRIO"/>
    <property type="match status" value="2"/>
</dbReference>
<gene>
    <name evidence="2" type="ORF">AFUS01_LOCUS39508</name>
</gene>
<accession>A0A8J2L7N4</accession>
<dbReference type="InterPro" id="IPR051064">
    <property type="entry name" value="SEC14/CRAL-TRIO_domain"/>
</dbReference>
<dbReference type="SMART" id="SM00516">
    <property type="entry name" value="SEC14"/>
    <property type="match status" value="1"/>
</dbReference>
<dbReference type="PANTHER" id="PTHR23324">
    <property type="entry name" value="SEC14 RELATED PROTEIN"/>
    <property type="match status" value="1"/>
</dbReference>
<evidence type="ECO:0000313" key="2">
    <source>
        <dbReference type="EMBL" id="CAG7829652.1"/>
    </source>
</evidence>
<dbReference type="Pfam" id="PF00650">
    <property type="entry name" value="CRAL_TRIO"/>
    <property type="match status" value="2"/>
</dbReference>
<organism evidence="2 3">
    <name type="scientific">Allacma fusca</name>
    <dbReference type="NCBI Taxonomy" id="39272"/>
    <lineage>
        <taxon>Eukaryota</taxon>
        <taxon>Metazoa</taxon>
        <taxon>Ecdysozoa</taxon>
        <taxon>Arthropoda</taxon>
        <taxon>Hexapoda</taxon>
        <taxon>Collembola</taxon>
        <taxon>Symphypleona</taxon>
        <taxon>Sminthuridae</taxon>
        <taxon>Allacma</taxon>
    </lineage>
</organism>
<sequence>MRGLFLMSSFKCLIGFTFGNVSARMGLPYFYLPVFLFLVLVPPPGSSYSIDNLENEIPTLKYLKTEGLDKWEAPQGLHKNFPYYLSGFDEDNRPIWVMEFGKWDVRGVVEKGGQDLKDLEKYMDQWVYRMMESMKIKSSPDNLVDEVIIIFDMDNYTLLQLNSIPTVAFLLKKIQQLRDAMNFVETGYVVNANFMAQALVSMVRPVMGQDMEKIEVYGTNKESWVSKLLKKLPQDQLAPGYGGISATANQLWVLYRRDLLSDICGLRPLLGSSAIFNKSVTKALNSPRTMMSALGKFCTFLFLAHWGTSDVLGRIEDRIPSLKGLFRGDLDTWEAPPYIQNNYRYYLSGFDYDNRPIWVVEFGKWDVRKIVEGGGQPLRDFDKYISQAVYRVINSTTLRSTPENPVWEVMGISDFDCYSLHQLNSLATMSYILKRARELRDAMQLLNNGYCINVNFVAERLINMLRPILGREMERVEVLGTNKSKWLPILLRRFPQDQLPFWYGGFRNFIPYRLYG</sequence>
<proteinExistence type="predicted"/>
<name>A0A8J2L7N4_9HEXA</name>